<evidence type="ECO:0000313" key="1">
    <source>
        <dbReference type="EMBL" id="KAI8421479.1"/>
    </source>
</evidence>
<evidence type="ECO:0000313" key="2">
    <source>
        <dbReference type="Proteomes" id="UP001064048"/>
    </source>
</evidence>
<proteinExistence type="predicted"/>
<sequence length="372" mass="42814">MSKKQFDCDGFEIVPSKRNSKNKQTKIPSKDSKFSEQDTFINIDKTIKRINSAVDDLRASNYLEHFLKSVSTVLSSRKLEAIVCFGLGHIGECNISRYQLALLLCLRDSFECHKVLVHDPVFYKTECSVLKQLGFDVIPENSEGGYVISKQHVTLVYFPHCPKQLTNNFLWSNWSTDLEHCILICNSFTSMIENHPERILKETVPYICKINPYASEITLENNFIYTDIFNDTSIHHFPKENLKNTESEFWSKGDKPTYENTEEFITALMVEKCEHGIYNVKACSCNLTAITVRDPEAKLNEKASGKSNGQTTDQQLCKAIDEMHFKAKSYYDYLHHSRRYKEINVEFKGKGERSVSETARMVGFKLPHDPKP</sequence>
<protein>
    <submittedName>
        <fullName evidence="1">Uncharacterized protein</fullName>
    </submittedName>
</protein>
<dbReference type="Proteomes" id="UP001064048">
    <property type="component" value="Chromosome 16"/>
</dbReference>
<reference evidence="1 2" key="1">
    <citation type="journal article" date="2022" name="Genome Biol. Evol.">
        <title>The Spruce Budworm Genome: Reconstructing the Evolutionary History of Antifreeze Proteins.</title>
        <authorList>
            <person name="Beliveau C."/>
            <person name="Gagne P."/>
            <person name="Picq S."/>
            <person name="Vernygora O."/>
            <person name="Keeling C.I."/>
            <person name="Pinkney K."/>
            <person name="Doucet D."/>
            <person name="Wen F."/>
            <person name="Johnston J.S."/>
            <person name="Maaroufi H."/>
            <person name="Boyle B."/>
            <person name="Laroche J."/>
            <person name="Dewar K."/>
            <person name="Juretic N."/>
            <person name="Blackburn G."/>
            <person name="Nisole A."/>
            <person name="Brunet B."/>
            <person name="Brandao M."/>
            <person name="Lumley L."/>
            <person name="Duan J."/>
            <person name="Quan G."/>
            <person name="Lucarotti C.J."/>
            <person name="Roe A.D."/>
            <person name="Sperling F.A.H."/>
            <person name="Levesque R.C."/>
            <person name="Cusson M."/>
        </authorList>
    </citation>
    <scope>NUCLEOTIDE SEQUENCE [LARGE SCALE GENOMIC DNA]</scope>
    <source>
        <strain evidence="1">Glfc:IPQL:Cfum</strain>
    </source>
</reference>
<dbReference type="EMBL" id="CM046116">
    <property type="protein sequence ID" value="KAI8421479.1"/>
    <property type="molecule type" value="Genomic_DNA"/>
</dbReference>
<accession>A0ACC0JBL3</accession>
<organism evidence="1 2">
    <name type="scientific">Choristoneura fumiferana</name>
    <name type="common">Spruce budworm moth</name>
    <name type="synonym">Archips fumiferana</name>
    <dbReference type="NCBI Taxonomy" id="7141"/>
    <lineage>
        <taxon>Eukaryota</taxon>
        <taxon>Metazoa</taxon>
        <taxon>Ecdysozoa</taxon>
        <taxon>Arthropoda</taxon>
        <taxon>Hexapoda</taxon>
        <taxon>Insecta</taxon>
        <taxon>Pterygota</taxon>
        <taxon>Neoptera</taxon>
        <taxon>Endopterygota</taxon>
        <taxon>Lepidoptera</taxon>
        <taxon>Glossata</taxon>
        <taxon>Ditrysia</taxon>
        <taxon>Tortricoidea</taxon>
        <taxon>Tortricidae</taxon>
        <taxon>Tortricinae</taxon>
        <taxon>Choristoneura</taxon>
    </lineage>
</organism>
<name>A0ACC0JBL3_CHOFU</name>
<keyword evidence="2" id="KW-1185">Reference proteome</keyword>
<gene>
    <name evidence="1" type="ORF">MSG28_009535</name>
</gene>
<comment type="caution">
    <text evidence="1">The sequence shown here is derived from an EMBL/GenBank/DDBJ whole genome shotgun (WGS) entry which is preliminary data.</text>
</comment>